<dbReference type="EMBL" id="CM037629">
    <property type="protein sequence ID" value="KAH7990944.1"/>
    <property type="molecule type" value="Genomic_DNA"/>
</dbReference>
<evidence type="ECO:0000313" key="1">
    <source>
        <dbReference type="EMBL" id="KAH7990944.1"/>
    </source>
</evidence>
<proteinExistence type="predicted"/>
<name>A0ACB8EEB6_9SAUR</name>
<evidence type="ECO:0000313" key="2">
    <source>
        <dbReference type="Proteomes" id="UP000827872"/>
    </source>
</evidence>
<accession>A0ACB8EEB6</accession>
<dbReference type="Proteomes" id="UP000827872">
    <property type="component" value="Linkage Group LG16"/>
</dbReference>
<comment type="caution">
    <text evidence="1">The sequence shown here is derived from an EMBL/GenBank/DDBJ whole genome shotgun (WGS) entry which is preliminary data.</text>
</comment>
<reference evidence="1" key="1">
    <citation type="submission" date="2021-08" db="EMBL/GenBank/DDBJ databases">
        <title>The first chromosome-level gecko genome reveals the dynamic sex chromosomes of Neotropical dwarf geckos (Sphaerodactylidae: Sphaerodactylus).</title>
        <authorList>
            <person name="Pinto B.J."/>
            <person name="Keating S.E."/>
            <person name="Gamble T."/>
        </authorList>
    </citation>
    <scope>NUCLEOTIDE SEQUENCE</scope>
    <source>
        <strain evidence="1">TG3544</strain>
    </source>
</reference>
<keyword evidence="2" id="KW-1185">Reference proteome</keyword>
<organism evidence="1 2">
    <name type="scientific">Sphaerodactylus townsendi</name>
    <dbReference type="NCBI Taxonomy" id="933632"/>
    <lineage>
        <taxon>Eukaryota</taxon>
        <taxon>Metazoa</taxon>
        <taxon>Chordata</taxon>
        <taxon>Craniata</taxon>
        <taxon>Vertebrata</taxon>
        <taxon>Euteleostomi</taxon>
        <taxon>Lepidosauria</taxon>
        <taxon>Squamata</taxon>
        <taxon>Bifurcata</taxon>
        <taxon>Gekkota</taxon>
        <taxon>Sphaerodactylidae</taxon>
        <taxon>Sphaerodactylus</taxon>
    </lineage>
</organism>
<gene>
    <name evidence="1" type="ORF">K3G42_013061</name>
</gene>
<sequence length="114" mass="12928">MAFLAQPPFCFFLLVLLSLSWSMGAAAAVAFPISEGLVWKDRKYFQVPADIKRSEVLAFLSGLADWASHVNEAPLSRQERTDLRPRQERATFPQPPAREKASCKNFFWKTFSSC</sequence>
<protein>
    <submittedName>
        <fullName evidence="1">Uncharacterized protein</fullName>
    </submittedName>
</protein>